<accession>A0A0A1U0L3</accession>
<dbReference type="VEuPathDB" id="AmoebaDB:EIN_096960"/>
<dbReference type="RefSeq" id="XP_004254200.1">
    <property type="nucleotide sequence ID" value="XM_004254152.1"/>
</dbReference>
<dbReference type="GeneID" id="14886279"/>
<dbReference type="OMA" id="CCFSAQH"/>
<protein>
    <submittedName>
        <fullName evidence="2">Uncharacterized protein</fullName>
    </submittedName>
</protein>
<sequence>MGCCFSAQHKDEQQPLLTTVEQEQKLPEANPPRQKISRSIPPPSQATTLIISNTSKTFLPISMERQNNEIDTTQLVKEVRRKTRCLQTKDIFAFPALANNTTATPEADLIFLKNVLRANVAATSEAFAKILPEKAKNLVVKFSELQ</sequence>
<evidence type="ECO:0000256" key="1">
    <source>
        <dbReference type="SAM" id="MobiDB-lite"/>
    </source>
</evidence>
<organism evidence="2 3">
    <name type="scientific">Entamoeba invadens IP1</name>
    <dbReference type="NCBI Taxonomy" id="370355"/>
    <lineage>
        <taxon>Eukaryota</taxon>
        <taxon>Amoebozoa</taxon>
        <taxon>Evosea</taxon>
        <taxon>Archamoebae</taxon>
        <taxon>Mastigamoebida</taxon>
        <taxon>Entamoebidae</taxon>
        <taxon>Entamoeba</taxon>
    </lineage>
</organism>
<dbReference type="KEGG" id="eiv:EIN_096960"/>
<gene>
    <name evidence="2" type="ORF">EIN_096960</name>
</gene>
<dbReference type="EMBL" id="KB206860">
    <property type="protein sequence ID" value="ELP87429.1"/>
    <property type="molecule type" value="Genomic_DNA"/>
</dbReference>
<feature type="region of interest" description="Disordered" evidence="1">
    <location>
        <begin position="1"/>
        <end position="46"/>
    </location>
</feature>
<evidence type="ECO:0000313" key="2">
    <source>
        <dbReference type="EMBL" id="ELP87429.1"/>
    </source>
</evidence>
<dbReference type="AlphaFoldDB" id="A0A0A1U0L3"/>
<name>A0A0A1U0L3_ENTIV</name>
<dbReference type="Proteomes" id="UP000014680">
    <property type="component" value="Unassembled WGS sequence"/>
</dbReference>
<reference evidence="2 3" key="1">
    <citation type="submission" date="2012-10" db="EMBL/GenBank/DDBJ databases">
        <authorList>
            <person name="Zafar N."/>
            <person name="Inman J."/>
            <person name="Hall N."/>
            <person name="Lorenzi H."/>
            <person name="Caler E."/>
        </authorList>
    </citation>
    <scope>NUCLEOTIDE SEQUENCE [LARGE SCALE GENOMIC DNA]</scope>
    <source>
        <strain evidence="2 3">IP1</strain>
    </source>
</reference>
<proteinExistence type="predicted"/>
<evidence type="ECO:0000313" key="3">
    <source>
        <dbReference type="Proteomes" id="UP000014680"/>
    </source>
</evidence>
<dbReference type="OrthoDB" id="29595at2759"/>
<keyword evidence="3" id="KW-1185">Reference proteome</keyword>